<keyword evidence="5" id="KW-0732">Signal</keyword>
<keyword evidence="4 8" id="KW-0808">Transferase</keyword>
<comment type="function">
    <text evidence="7">Catalyzes the glucosylation at the O-5 position of anthocyanidin 3-glucosides to form anthocyanidin 3,5-di-O-glucosides using UDP-glucose as sugar donor. Anthocyanidin 3,5-di-O-glucosides are molecules that are responsible for pigmentation. Also acts on anthocyanidin 3-O-(6-O-malonylglucoside). Much less active with hydroxycinnamoylglucose derivatives. No activity in the absence of the 3-O-glucoside group.</text>
</comment>
<organism evidence="10 11">
    <name type="scientific">Fraxinus pennsylvanica</name>
    <dbReference type="NCBI Taxonomy" id="56036"/>
    <lineage>
        <taxon>Eukaryota</taxon>
        <taxon>Viridiplantae</taxon>
        <taxon>Streptophyta</taxon>
        <taxon>Embryophyta</taxon>
        <taxon>Tracheophyta</taxon>
        <taxon>Spermatophyta</taxon>
        <taxon>Magnoliopsida</taxon>
        <taxon>eudicotyledons</taxon>
        <taxon>Gunneridae</taxon>
        <taxon>Pentapetalae</taxon>
        <taxon>asterids</taxon>
        <taxon>lamiids</taxon>
        <taxon>Lamiales</taxon>
        <taxon>Oleaceae</taxon>
        <taxon>Oleeae</taxon>
        <taxon>Fraxinus</taxon>
    </lineage>
</organism>
<evidence type="ECO:0000256" key="7">
    <source>
        <dbReference type="ARBA" id="ARBA00056922"/>
    </source>
</evidence>
<comment type="similarity">
    <text evidence="2 8">Belongs to the UDP-glycosyltransferase family.</text>
</comment>
<gene>
    <name evidence="10" type="ORF">FPE_LOCUS23793</name>
</gene>
<dbReference type="GO" id="GO:0080044">
    <property type="term" value="F:quercetin 7-O-glucosyltransferase activity"/>
    <property type="evidence" value="ECO:0007669"/>
    <property type="project" value="TreeGrafter"/>
</dbReference>
<proteinExistence type="inferred from homology"/>
<accession>A0AAD1ZV77</accession>
<sequence length="458" mass="51068">MEQQSKAYGVHVLALPYPSQGHVNPMCQFCKRLVSKGTKATLAITNYISKSNSPKSDTVAIDTFSDGYDEGGFAQAGDVDKYLERLEKAGSKTVAELIEKYQKSNHPIDCIVYDSFLPWALDVAKEFGILGACFFTQASAVNYVYYYVHHGLLTLPVSTLPVEIPGLPPLRLPDMPSFIYVYGSYPSYFQMVLNQFLNVDKADLLLVNSYYKLEEKVNDAMEEVCPMLTIGPTVPSFYLDNRVENDDNYELNLFELDVSSNCINWLDSKPAGSVVYIAFGSMASLSEKQMEEIAMGLKNSNFNFLWVAKASDQEKLPKNFVKDDKGLFVTWSPQLKVLSNKALGCFFSHGGWNSTIEALSMAVPMVVMPQWTDQTTNAKLVEDVWNVGLRVKVDENGIVGREEIEGCLREVMEGEKGKEMKKSASKWKDLAKEAVSEGGTSDTNINDFISKLNKKTQG</sequence>
<dbReference type="CDD" id="cd03784">
    <property type="entry name" value="GT1_Gtf-like"/>
    <property type="match status" value="1"/>
</dbReference>
<protein>
    <recommendedName>
        <fullName evidence="9">Glycosyltransferase</fullName>
        <ecNumber evidence="9">2.4.1.-</ecNumber>
    </recommendedName>
</protein>
<dbReference type="EMBL" id="OU503049">
    <property type="protein sequence ID" value="CAI9776363.1"/>
    <property type="molecule type" value="Genomic_DNA"/>
</dbReference>
<dbReference type="Pfam" id="PF00201">
    <property type="entry name" value="UDPGT"/>
    <property type="match status" value="1"/>
</dbReference>
<evidence type="ECO:0000256" key="6">
    <source>
        <dbReference type="ARBA" id="ARBA00050360"/>
    </source>
</evidence>
<evidence type="ECO:0000313" key="11">
    <source>
        <dbReference type="Proteomes" id="UP000834106"/>
    </source>
</evidence>
<dbReference type="Proteomes" id="UP000834106">
    <property type="component" value="Chromosome 14"/>
</dbReference>
<evidence type="ECO:0000256" key="5">
    <source>
        <dbReference type="ARBA" id="ARBA00022729"/>
    </source>
</evidence>
<comment type="pathway">
    <text evidence="1">Pigment biosynthesis; anthocyanin biosynthesis.</text>
</comment>
<evidence type="ECO:0000256" key="8">
    <source>
        <dbReference type="RuleBase" id="RU003718"/>
    </source>
</evidence>
<dbReference type="PANTHER" id="PTHR11926">
    <property type="entry name" value="GLUCOSYL/GLUCURONOSYL TRANSFERASES"/>
    <property type="match status" value="1"/>
</dbReference>
<dbReference type="GO" id="GO:0102816">
    <property type="term" value="F:UDP-D-glucose:delphinidin 3-O-glucosyl-5-O-caffeoylglucoside -O-beta-D-glucosyltransferase activity"/>
    <property type="evidence" value="ECO:0007669"/>
    <property type="project" value="UniProtKB-EC"/>
</dbReference>
<dbReference type="InterPro" id="IPR035595">
    <property type="entry name" value="UDP_glycos_trans_CS"/>
</dbReference>
<dbReference type="FunFam" id="3.40.50.2000:FF:000057">
    <property type="entry name" value="Glycosyltransferase"/>
    <property type="match status" value="1"/>
</dbReference>
<reference evidence="10" key="1">
    <citation type="submission" date="2023-05" db="EMBL/GenBank/DDBJ databases">
        <authorList>
            <person name="Huff M."/>
        </authorList>
    </citation>
    <scope>NUCLEOTIDE SEQUENCE</scope>
</reference>
<dbReference type="InterPro" id="IPR002213">
    <property type="entry name" value="UDP_glucos_trans"/>
</dbReference>
<dbReference type="GO" id="GO:0080043">
    <property type="term" value="F:quercetin 3-O-glucosyltransferase activity"/>
    <property type="evidence" value="ECO:0007669"/>
    <property type="project" value="TreeGrafter"/>
</dbReference>
<comment type="catalytic activity">
    <reaction evidence="6">
        <text>an anthocyanidin 3-O-beta-D-glucoside + UDP-alpha-D-glucose = an anthocyanidin 3,5-di-O-beta-D-glucoside + UDP + 2 H(+)</text>
        <dbReference type="Rhea" id="RHEA:35423"/>
        <dbReference type="ChEBI" id="CHEBI:15378"/>
        <dbReference type="ChEBI" id="CHEBI:16307"/>
        <dbReference type="ChEBI" id="CHEBI:57503"/>
        <dbReference type="ChEBI" id="CHEBI:58223"/>
        <dbReference type="ChEBI" id="CHEBI:58885"/>
        <dbReference type="EC" id="2.4.1.298"/>
    </reaction>
</comment>
<evidence type="ECO:0000256" key="1">
    <source>
        <dbReference type="ARBA" id="ARBA00004935"/>
    </source>
</evidence>
<evidence type="ECO:0000256" key="9">
    <source>
        <dbReference type="RuleBase" id="RU362057"/>
    </source>
</evidence>
<evidence type="ECO:0000256" key="4">
    <source>
        <dbReference type="ARBA" id="ARBA00022679"/>
    </source>
</evidence>
<evidence type="ECO:0000313" key="10">
    <source>
        <dbReference type="EMBL" id="CAI9776363.1"/>
    </source>
</evidence>
<name>A0AAD1ZV77_9LAMI</name>
<dbReference type="PANTHER" id="PTHR11926:SF1311">
    <property type="entry name" value="UDP-GLYCOSYLTRANSFERASE 74F2"/>
    <property type="match status" value="1"/>
</dbReference>
<dbReference type="FunFam" id="3.40.50.2000:FF:000019">
    <property type="entry name" value="Glycosyltransferase"/>
    <property type="match status" value="1"/>
</dbReference>
<evidence type="ECO:0000256" key="3">
    <source>
        <dbReference type="ARBA" id="ARBA00022676"/>
    </source>
</evidence>
<evidence type="ECO:0000256" key="2">
    <source>
        <dbReference type="ARBA" id="ARBA00009995"/>
    </source>
</evidence>
<dbReference type="PROSITE" id="PS00375">
    <property type="entry name" value="UDPGT"/>
    <property type="match status" value="1"/>
</dbReference>
<dbReference type="Gene3D" id="3.40.50.2000">
    <property type="entry name" value="Glycogen Phosphorylase B"/>
    <property type="match status" value="2"/>
</dbReference>
<keyword evidence="11" id="KW-1185">Reference proteome</keyword>
<dbReference type="EC" id="2.4.1.-" evidence="9"/>
<keyword evidence="3 8" id="KW-0328">Glycosyltransferase</keyword>
<dbReference type="SUPFAM" id="SSF53756">
    <property type="entry name" value="UDP-Glycosyltransferase/glycogen phosphorylase"/>
    <property type="match status" value="1"/>
</dbReference>
<dbReference type="AlphaFoldDB" id="A0AAD1ZV77"/>